<accession>A0A821HCE2</accession>
<feature type="non-terminal residue" evidence="1">
    <location>
        <position position="1"/>
    </location>
</feature>
<reference evidence="1" key="1">
    <citation type="submission" date="2021-02" db="EMBL/GenBank/DDBJ databases">
        <authorList>
            <person name="Nowell W R."/>
        </authorList>
    </citation>
    <scope>NUCLEOTIDE SEQUENCE</scope>
</reference>
<dbReference type="EMBL" id="CAJOBG010095490">
    <property type="protein sequence ID" value="CAF4681702.1"/>
    <property type="molecule type" value="Genomic_DNA"/>
</dbReference>
<evidence type="ECO:0000313" key="2">
    <source>
        <dbReference type="Proteomes" id="UP000663866"/>
    </source>
</evidence>
<dbReference type="AlphaFoldDB" id="A0A821HCE2"/>
<proteinExistence type="predicted"/>
<keyword evidence="2" id="KW-1185">Reference proteome</keyword>
<dbReference type="Proteomes" id="UP000663866">
    <property type="component" value="Unassembled WGS sequence"/>
</dbReference>
<organism evidence="1 2">
    <name type="scientific">Rotaria magnacalcarata</name>
    <dbReference type="NCBI Taxonomy" id="392030"/>
    <lineage>
        <taxon>Eukaryota</taxon>
        <taxon>Metazoa</taxon>
        <taxon>Spiralia</taxon>
        <taxon>Gnathifera</taxon>
        <taxon>Rotifera</taxon>
        <taxon>Eurotatoria</taxon>
        <taxon>Bdelloidea</taxon>
        <taxon>Philodinida</taxon>
        <taxon>Philodinidae</taxon>
        <taxon>Rotaria</taxon>
    </lineage>
</organism>
<name>A0A821HCE2_9BILA</name>
<protein>
    <submittedName>
        <fullName evidence="1">Uncharacterized protein</fullName>
    </submittedName>
</protein>
<comment type="caution">
    <text evidence="1">The sequence shown here is derived from an EMBL/GenBank/DDBJ whole genome shotgun (WGS) entry which is preliminary data.</text>
</comment>
<evidence type="ECO:0000313" key="1">
    <source>
        <dbReference type="EMBL" id="CAF4681702.1"/>
    </source>
</evidence>
<gene>
    <name evidence="1" type="ORF">OVN521_LOCUS47754</name>
</gene>
<sequence length="59" mass="6972">RQILHTCSTKTDRSLDDGRCEYYLEVFSQRTTSRRKSIQIIPWFVVSSSTEYSLLKDII</sequence>